<name>A0ABX9ASF1_9ENTR</name>
<dbReference type="InterPro" id="IPR025959">
    <property type="entry name" value="Winged_HTH_dom"/>
</dbReference>
<dbReference type="PANTHER" id="PTHR46564">
    <property type="entry name" value="TRANSPOSASE"/>
    <property type="match status" value="1"/>
</dbReference>
<dbReference type="InterPro" id="IPR012337">
    <property type="entry name" value="RNaseH-like_sf"/>
</dbReference>
<dbReference type="NCBIfam" id="NF033545">
    <property type="entry name" value="transpos_IS630"/>
    <property type="match status" value="1"/>
</dbReference>
<dbReference type="EMBL" id="CP081864">
    <property type="protein sequence ID" value="QZN98177.1"/>
    <property type="molecule type" value="Genomic_DNA"/>
</dbReference>
<dbReference type="Pfam" id="PF13358">
    <property type="entry name" value="DDE_3"/>
    <property type="match status" value="1"/>
</dbReference>
<dbReference type="InterPro" id="IPR009057">
    <property type="entry name" value="Homeodomain-like_sf"/>
</dbReference>
<dbReference type="PANTHER" id="PTHR46564:SF1">
    <property type="entry name" value="TRANSPOSASE"/>
    <property type="match status" value="1"/>
</dbReference>
<sequence length="347" mass="40073">MNINLTQEKKLKLSNLHRESRDRLVCDRIRCVLLCADGWTPEMIARSQLIHQIHQTTVRRHLHDWLNGEKLAPENGGSDSHLSEEQTAELITYLTNNLLRTTQAIIEQVVDWWGIRYTVPGMTKWLHRNGFSYRKPVGIPHKFSAEAQRAFVEKYHELKQKAGDDEPILFIDGVHPTQGTKLAYGWMPAGKKSQPVETTGSRTRLNIMGALNLNDIASTVVREYDSINSLNIARFFIAIRETYPIRKKVHIILDGAGYHRADLVKEWAYVMNIDLHYLPPYSPNLNPIERLWKVMNEQVRNNRYFASPKVFREKIHHFFDNILPGLAGALSRRINDNFQTLKNATSS</sequence>
<evidence type="ECO:0000313" key="4">
    <source>
        <dbReference type="Proteomes" id="UP000825886"/>
    </source>
</evidence>
<dbReference type="Gene3D" id="3.30.420.10">
    <property type="entry name" value="Ribonuclease H-like superfamily/Ribonuclease H"/>
    <property type="match status" value="1"/>
</dbReference>
<evidence type="ECO:0000313" key="3">
    <source>
        <dbReference type="EMBL" id="QZN98177.1"/>
    </source>
</evidence>
<dbReference type="InterPro" id="IPR038717">
    <property type="entry name" value="Tc1-like_DDE_dom"/>
</dbReference>
<dbReference type="InterPro" id="IPR047655">
    <property type="entry name" value="Transpos_IS630-like"/>
</dbReference>
<proteinExistence type="predicted"/>
<accession>A0ABX9ASF1</accession>
<dbReference type="SUPFAM" id="SSF53098">
    <property type="entry name" value="Ribonuclease H-like"/>
    <property type="match status" value="1"/>
</dbReference>
<evidence type="ECO:0000259" key="2">
    <source>
        <dbReference type="Pfam" id="PF13592"/>
    </source>
</evidence>
<dbReference type="Pfam" id="PF13592">
    <property type="entry name" value="HTH_33"/>
    <property type="match status" value="1"/>
</dbReference>
<keyword evidence="4" id="KW-1185">Reference proteome</keyword>
<gene>
    <name evidence="3" type="ORF">K6K13_19895</name>
</gene>
<feature type="domain" description="Tc1-like transposase DDE" evidence="1">
    <location>
        <begin position="168"/>
        <end position="307"/>
    </location>
</feature>
<organism evidence="3 4">
    <name type="scientific">Symbiopectobacterium purcellii</name>
    <dbReference type="NCBI Taxonomy" id="2871826"/>
    <lineage>
        <taxon>Bacteria</taxon>
        <taxon>Pseudomonadati</taxon>
        <taxon>Pseudomonadota</taxon>
        <taxon>Gammaproteobacteria</taxon>
        <taxon>Enterobacterales</taxon>
        <taxon>Enterobacteriaceae</taxon>
    </lineage>
</organism>
<dbReference type="RefSeq" id="WP_222161196.1">
    <property type="nucleotide sequence ID" value="NZ_CP081864.1"/>
</dbReference>
<dbReference type="SUPFAM" id="SSF46689">
    <property type="entry name" value="Homeodomain-like"/>
    <property type="match status" value="1"/>
</dbReference>
<reference evidence="3 4" key="1">
    <citation type="submission" date="2021-08" db="EMBL/GenBank/DDBJ databases">
        <title>Culture and genomic analysis of Symbiopectobacterium purcellii sp. nov. gen. nov., isolated from the leafhopper Empoasca decipiens.</title>
        <authorList>
            <person name="Nadal-Jimenez P."/>
            <person name="Siozios S."/>
            <person name="Halliday N."/>
            <person name="Camara M."/>
            <person name="Hurst G.D.D."/>
        </authorList>
    </citation>
    <scope>NUCLEOTIDE SEQUENCE [LARGE SCALE GENOMIC DNA]</scope>
    <source>
        <strain evidence="3 4">SyEd1</strain>
    </source>
</reference>
<dbReference type="InterPro" id="IPR036397">
    <property type="entry name" value="RNaseH_sf"/>
</dbReference>
<dbReference type="Proteomes" id="UP000825886">
    <property type="component" value="Chromosome"/>
</dbReference>
<evidence type="ECO:0000259" key="1">
    <source>
        <dbReference type="Pfam" id="PF13358"/>
    </source>
</evidence>
<feature type="domain" description="Winged helix-turn helix" evidence="2">
    <location>
        <begin position="99"/>
        <end position="155"/>
    </location>
</feature>
<dbReference type="Pfam" id="PF13551">
    <property type="entry name" value="HTH_29"/>
    <property type="match status" value="1"/>
</dbReference>
<protein>
    <submittedName>
        <fullName evidence="3">IS630 family transposase</fullName>
    </submittedName>
</protein>